<evidence type="ECO:0000313" key="2">
    <source>
        <dbReference type="EMBL" id="NNU33381.1"/>
    </source>
</evidence>
<dbReference type="EMBL" id="JABFCR010000009">
    <property type="protein sequence ID" value="NNU33381.1"/>
    <property type="molecule type" value="Genomic_DNA"/>
</dbReference>
<keyword evidence="1" id="KW-0812">Transmembrane</keyword>
<gene>
    <name evidence="2" type="ORF">HK413_02985</name>
</gene>
<dbReference type="Proteomes" id="UP000566071">
    <property type="component" value="Unassembled WGS sequence"/>
</dbReference>
<name>A0ABX1W145_9SPHI</name>
<evidence type="ECO:0000313" key="3">
    <source>
        <dbReference type="Proteomes" id="UP000566071"/>
    </source>
</evidence>
<proteinExistence type="predicted"/>
<comment type="caution">
    <text evidence="2">The sequence shown here is derived from an EMBL/GenBank/DDBJ whole genome shotgun (WGS) entry which is preliminary data.</text>
</comment>
<keyword evidence="1" id="KW-1133">Transmembrane helix</keyword>
<organism evidence="2 3">
    <name type="scientific">Mucilaginibacter humi</name>
    <dbReference type="NCBI Taxonomy" id="2732510"/>
    <lineage>
        <taxon>Bacteria</taxon>
        <taxon>Pseudomonadati</taxon>
        <taxon>Bacteroidota</taxon>
        <taxon>Sphingobacteriia</taxon>
        <taxon>Sphingobacteriales</taxon>
        <taxon>Sphingobacteriaceae</taxon>
        <taxon>Mucilaginibacter</taxon>
    </lineage>
</organism>
<dbReference type="RefSeq" id="WP_175269079.1">
    <property type="nucleotide sequence ID" value="NZ_JABFCR010000009.1"/>
</dbReference>
<feature type="transmembrane region" description="Helical" evidence="1">
    <location>
        <begin position="34"/>
        <end position="55"/>
    </location>
</feature>
<protein>
    <recommendedName>
        <fullName evidence="4">Two-component sensor histidine kinase</fullName>
    </recommendedName>
</protein>
<keyword evidence="3" id="KW-1185">Reference proteome</keyword>
<evidence type="ECO:0000256" key="1">
    <source>
        <dbReference type="SAM" id="Phobius"/>
    </source>
</evidence>
<accession>A0ABX1W145</accession>
<sequence length="113" mass="13007">MRSSKDGDSRGFLNGGQRISVRRLSPKMLKGFRLFFYLGCATSIVLVIVVGMVSYEALNRQQVLEKWVEHTYKVLRKSDSISMYFNQCLLPDVYVKAPHHKDSAFFSTRNINI</sequence>
<evidence type="ECO:0008006" key="4">
    <source>
        <dbReference type="Google" id="ProtNLM"/>
    </source>
</evidence>
<reference evidence="2 3" key="1">
    <citation type="submission" date="2020-05" db="EMBL/GenBank/DDBJ databases">
        <authorList>
            <person name="Khan S.A."/>
            <person name="Jeon C.O."/>
            <person name="Chun B.H."/>
        </authorList>
    </citation>
    <scope>NUCLEOTIDE SEQUENCE [LARGE SCALE GENOMIC DNA]</scope>
    <source>
        <strain evidence="2 3">S1162</strain>
    </source>
</reference>
<keyword evidence="1" id="KW-0472">Membrane</keyword>